<dbReference type="EMBL" id="KJ787543">
    <property type="protein sequence ID" value="AIX87741.1"/>
    <property type="molecule type" value="mRNA"/>
</dbReference>
<name>A0A0K0LC62_9SCOR</name>
<protein>
    <submittedName>
        <fullName evidence="1">Cellular protein AbCp-14</fullName>
    </submittedName>
</protein>
<evidence type="ECO:0000313" key="1">
    <source>
        <dbReference type="EMBL" id="AIX87741.1"/>
    </source>
</evidence>
<accession>A0A0K0LC62</accession>
<reference evidence="1" key="1">
    <citation type="journal article" date="2015" name="J. Proteomics">
        <title>Unique diversity of the venom peptides from the scorpion Androctonus bicolor revealed by transcriptomic and proteomic analysis.</title>
        <authorList>
            <person name="Zhang L."/>
            <person name="Shi W."/>
            <person name="Zeng X.C."/>
            <person name="Ge F."/>
            <person name="Yang M."/>
            <person name="Nie Y."/>
            <person name="Bao A."/>
            <person name="Wu S."/>
            <person name="E G."/>
        </authorList>
    </citation>
    <scope>NUCLEOTIDE SEQUENCE</scope>
</reference>
<proteinExistence type="evidence at transcript level"/>
<organism evidence="1">
    <name type="scientific">Androctonus bicolor</name>
    <dbReference type="NCBI Taxonomy" id="748906"/>
    <lineage>
        <taxon>Eukaryota</taxon>
        <taxon>Metazoa</taxon>
        <taxon>Ecdysozoa</taxon>
        <taxon>Arthropoda</taxon>
        <taxon>Chelicerata</taxon>
        <taxon>Arachnida</taxon>
        <taxon>Scorpiones</taxon>
        <taxon>Buthida</taxon>
        <taxon>Buthoidea</taxon>
        <taxon>Buthidae</taxon>
        <taxon>Androctonus</taxon>
    </lineage>
</organism>
<dbReference type="AlphaFoldDB" id="A0A0K0LC62"/>
<sequence length="68" mass="7837">MLGDIGCGCAKKLKPNLYLHDDQARRDYFCEEATPEEQQQFEDCFNEGVEALNDDQVFKILNDCYNIA</sequence>